<sequence length="408" mass="46950">MKRRHFISFVFVLILYIGMIGCGKEKKTTASDKFQSDYMEIGVGTTVEKGYFGVINGLLYYVDFETMNAVPICNKPDCRHISWMEDRNTKCNAANTDIWNLFPYKGKLYGFRSLADGGSELVVSDLDGSNWKSKGMFIKAEESFHEGVVVKDQMFYLKDVALREEEAAEPELETVMCMLDLDTMKSREICRERGTFSIQFLGGTKDYQIYSVKGEDGVTCYQFDYKKEVSKEISLYDIPGRIIGADETGFYYNSGIDYPSAVYRYHFETGENEVFVSKEEAKAAYGKDVFSLSLWDVREEGILFKIWYGEDQRLFLKEADSGKLRQLSLSEELLKEDFVLNGMLFKNEEGLGFEYTQYLDMDQINWYGYISWEDLLSDENNVKVLIEPRMTSRGYPLDEDGNVIGAQE</sequence>
<dbReference type="AlphaFoldDB" id="A0A174CSE5"/>
<evidence type="ECO:0000313" key="2">
    <source>
        <dbReference type="Proteomes" id="UP000095787"/>
    </source>
</evidence>
<gene>
    <name evidence="1" type="ORF">ERS852456_01729</name>
</gene>
<evidence type="ECO:0000313" key="1">
    <source>
        <dbReference type="EMBL" id="CUO14536.1"/>
    </source>
</evidence>
<proteinExistence type="predicted"/>
<dbReference type="Proteomes" id="UP000095787">
    <property type="component" value="Unassembled WGS sequence"/>
</dbReference>
<dbReference type="EMBL" id="CYZO01000021">
    <property type="protein sequence ID" value="CUO14536.1"/>
    <property type="molecule type" value="Genomic_DNA"/>
</dbReference>
<name>A0A174CSE5_9FIRM</name>
<protein>
    <recommendedName>
        <fullName evidence="3">Lipoprotein</fullName>
    </recommendedName>
</protein>
<accession>A0A174CSE5</accession>
<organism evidence="1 2">
    <name type="scientific">[Ruminococcus] torques</name>
    <dbReference type="NCBI Taxonomy" id="33039"/>
    <lineage>
        <taxon>Bacteria</taxon>
        <taxon>Bacillati</taxon>
        <taxon>Bacillota</taxon>
        <taxon>Clostridia</taxon>
        <taxon>Lachnospirales</taxon>
        <taxon>Lachnospiraceae</taxon>
        <taxon>Mediterraneibacter</taxon>
    </lineage>
</organism>
<reference evidence="1 2" key="1">
    <citation type="submission" date="2015-09" db="EMBL/GenBank/DDBJ databases">
        <authorList>
            <consortium name="Pathogen Informatics"/>
        </authorList>
    </citation>
    <scope>NUCLEOTIDE SEQUENCE [LARGE SCALE GENOMIC DNA]</scope>
    <source>
        <strain evidence="1 2">2789STDY5834841</strain>
    </source>
</reference>
<dbReference type="RefSeq" id="WP_055159101.1">
    <property type="nucleotide sequence ID" value="NZ_CATVPX010000061.1"/>
</dbReference>
<evidence type="ECO:0008006" key="3">
    <source>
        <dbReference type="Google" id="ProtNLM"/>
    </source>
</evidence>
<dbReference type="PROSITE" id="PS51257">
    <property type="entry name" value="PROKAR_LIPOPROTEIN"/>
    <property type="match status" value="1"/>
</dbReference>